<name>A0ABR2BTZ3_9ROSI</name>
<feature type="transmembrane region" description="Helical" evidence="1">
    <location>
        <begin position="84"/>
        <end position="103"/>
    </location>
</feature>
<evidence type="ECO:0000313" key="3">
    <source>
        <dbReference type="Proteomes" id="UP001472677"/>
    </source>
</evidence>
<protein>
    <submittedName>
        <fullName evidence="2">Uncharacterized protein</fullName>
    </submittedName>
</protein>
<keyword evidence="1" id="KW-1133">Transmembrane helix</keyword>
<keyword evidence="1" id="KW-0472">Membrane</keyword>
<keyword evidence="1" id="KW-0812">Transmembrane</keyword>
<organism evidence="2 3">
    <name type="scientific">Hibiscus sabdariffa</name>
    <name type="common">roselle</name>
    <dbReference type="NCBI Taxonomy" id="183260"/>
    <lineage>
        <taxon>Eukaryota</taxon>
        <taxon>Viridiplantae</taxon>
        <taxon>Streptophyta</taxon>
        <taxon>Embryophyta</taxon>
        <taxon>Tracheophyta</taxon>
        <taxon>Spermatophyta</taxon>
        <taxon>Magnoliopsida</taxon>
        <taxon>eudicotyledons</taxon>
        <taxon>Gunneridae</taxon>
        <taxon>Pentapetalae</taxon>
        <taxon>rosids</taxon>
        <taxon>malvids</taxon>
        <taxon>Malvales</taxon>
        <taxon>Malvaceae</taxon>
        <taxon>Malvoideae</taxon>
        <taxon>Hibiscus</taxon>
    </lineage>
</organism>
<dbReference type="EMBL" id="JBBPBM010000084">
    <property type="protein sequence ID" value="KAK8510603.1"/>
    <property type="molecule type" value="Genomic_DNA"/>
</dbReference>
<comment type="caution">
    <text evidence="2">The sequence shown here is derived from an EMBL/GenBank/DDBJ whole genome shotgun (WGS) entry which is preliminary data.</text>
</comment>
<dbReference type="Proteomes" id="UP001472677">
    <property type="component" value="Unassembled WGS sequence"/>
</dbReference>
<keyword evidence="3" id="KW-1185">Reference proteome</keyword>
<accession>A0ABR2BTZ3</accession>
<evidence type="ECO:0000313" key="2">
    <source>
        <dbReference type="EMBL" id="KAK8510603.1"/>
    </source>
</evidence>
<sequence length="106" mass="12050">MPTKVYVKTLVFFIASAPSMSIEMGFESYPFPYWSPTYLKTAADKLIDFSSTVSLLNYCLRSVIDAIDESLLYWMVEVTLDDNFGLATSFMAFGYLALCYWVICIS</sequence>
<evidence type="ECO:0000256" key="1">
    <source>
        <dbReference type="SAM" id="Phobius"/>
    </source>
</evidence>
<proteinExistence type="predicted"/>
<gene>
    <name evidence="2" type="ORF">V6N12_055530</name>
</gene>
<reference evidence="2 3" key="1">
    <citation type="journal article" date="2024" name="G3 (Bethesda)">
        <title>Genome assembly of Hibiscus sabdariffa L. provides insights into metabolisms of medicinal natural products.</title>
        <authorList>
            <person name="Kim T."/>
        </authorList>
    </citation>
    <scope>NUCLEOTIDE SEQUENCE [LARGE SCALE GENOMIC DNA]</scope>
    <source>
        <strain evidence="2">TK-2024</strain>
        <tissue evidence="2">Old leaves</tissue>
    </source>
</reference>